<name>A0A3S9HH20_9BURK</name>
<evidence type="ECO:0000313" key="15">
    <source>
        <dbReference type="EMBL" id="AZP11400.1"/>
    </source>
</evidence>
<comment type="function">
    <text evidence="13">Plays a critical role in the incorporation of lipoproteins in the outer membrane after they are released by the LolA protein.</text>
</comment>
<evidence type="ECO:0000256" key="5">
    <source>
        <dbReference type="ARBA" id="ARBA00022448"/>
    </source>
</evidence>
<dbReference type="CDD" id="cd16326">
    <property type="entry name" value="LolB"/>
    <property type="match status" value="1"/>
</dbReference>
<evidence type="ECO:0000313" key="16">
    <source>
        <dbReference type="Proteomes" id="UP000275663"/>
    </source>
</evidence>
<dbReference type="GO" id="GO:0044874">
    <property type="term" value="P:lipoprotein localization to outer membrane"/>
    <property type="evidence" value="ECO:0007669"/>
    <property type="project" value="UniProtKB-UniRule"/>
</dbReference>
<dbReference type="InterPro" id="IPR029046">
    <property type="entry name" value="LolA/LolB/LppX"/>
</dbReference>
<proteinExistence type="inferred from homology"/>
<dbReference type="GO" id="GO:0015031">
    <property type="term" value="P:protein transport"/>
    <property type="evidence" value="ECO:0007669"/>
    <property type="project" value="UniProtKB-KW"/>
</dbReference>
<evidence type="ECO:0000256" key="6">
    <source>
        <dbReference type="ARBA" id="ARBA00022729"/>
    </source>
</evidence>
<evidence type="ECO:0000256" key="2">
    <source>
        <dbReference type="ARBA" id="ARBA00009696"/>
    </source>
</evidence>
<gene>
    <name evidence="13 15" type="primary">lolB</name>
    <name evidence="15" type="ORF">EJN92_04910</name>
</gene>
<keyword evidence="5 13" id="KW-0813">Transport</keyword>
<evidence type="ECO:0000256" key="1">
    <source>
        <dbReference type="ARBA" id="ARBA00004459"/>
    </source>
</evidence>
<comment type="subunit">
    <text evidence="3 13">Monomer.</text>
</comment>
<keyword evidence="7 13" id="KW-0653">Protein transport</keyword>
<dbReference type="InterPro" id="IPR004565">
    <property type="entry name" value="OM_lipoprot_LolB"/>
</dbReference>
<dbReference type="KEGG" id="upv:EJN92_04910"/>
<dbReference type="GO" id="GO:0009279">
    <property type="term" value="C:cell outer membrane"/>
    <property type="evidence" value="ECO:0007669"/>
    <property type="project" value="UniProtKB-SubCell"/>
</dbReference>
<feature type="chain" id="PRO_5019345182" description="Outer-membrane lipoprotein LolB" evidence="14">
    <location>
        <begin position="33"/>
        <end position="218"/>
    </location>
</feature>
<dbReference type="RefSeq" id="WP_126126788.1">
    <property type="nucleotide sequence ID" value="NZ_CP034464.1"/>
</dbReference>
<accession>A0A3S9HH20</accession>
<dbReference type="HAMAP" id="MF_00233">
    <property type="entry name" value="LolB"/>
    <property type="match status" value="1"/>
</dbReference>
<dbReference type="Proteomes" id="UP000275663">
    <property type="component" value="Chromosome"/>
</dbReference>
<keyword evidence="10 13" id="KW-0143">Chaperone</keyword>
<dbReference type="SUPFAM" id="SSF89392">
    <property type="entry name" value="Prokaryotic lipoproteins and lipoprotein localization factors"/>
    <property type="match status" value="1"/>
</dbReference>
<evidence type="ECO:0000256" key="4">
    <source>
        <dbReference type="ARBA" id="ARBA00016202"/>
    </source>
</evidence>
<evidence type="ECO:0000256" key="11">
    <source>
        <dbReference type="ARBA" id="ARBA00023237"/>
    </source>
</evidence>
<evidence type="ECO:0000256" key="13">
    <source>
        <dbReference type="HAMAP-Rule" id="MF_00233"/>
    </source>
</evidence>
<comment type="subcellular location">
    <subcellularLocation>
        <location evidence="1 13">Cell outer membrane</location>
        <topology evidence="1 13">Lipid-anchor</topology>
    </subcellularLocation>
</comment>
<keyword evidence="8 13" id="KW-0472">Membrane</keyword>
<evidence type="ECO:0000256" key="10">
    <source>
        <dbReference type="ARBA" id="ARBA00023186"/>
    </source>
</evidence>
<keyword evidence="12 13" id="KW-0449">Lipoprotein</keyword>
<dbReference type="NCBIfam" id="TIGR00548">
    <property type="entry name" value="lolB"/>
    <property type="match status" value="1"/>
</dbReference>
<protein>
    <recommendedName>
        <fullName evidence="4 13">Outer-membrane lipoprotein LolB</fullName>
    </recommendedName>
</protein>
<dbReference type="EMBL" id="CP034464">
    <property type="protein sequence ID" value="AZP11400.1"/>
    <property type="molecule type" value="Genomic_DNA"/>
</dbReference>
<evidence type="ECO:0000256" key="7">
    <source>
        <dbReference type="ARBA" id="ARBA00022927"/>
    </source>
</evidence>
<reference evidence="15 16" key="1">
    <citation type="journal article" date="2011" name="Int. J. Syst. Evol. Microbiol.">
        <title>Description of Undibacterium oligocarboniphilum sp. nov., isolated from purified water, and Undibacterium pigrum strain CCUG 49012 as the type strain of Undibacterium parvum sp. nov., and emended descriptions of the genus Undibacterium and the species Undibacterium pigrum.</title>
        <authorList>
            <person name="Eder W."/>
            <person name="Wanner G."/>
            <person name="Ludwig W."/>
            <person name="Busse H.J."/>
            <person name="Ziemke-Kageler F."/>
            <person name="Lang E."/>
        </authorList>
    </citation>
    <scope>NUCLEOTIDE SEQUENCE [LARGE SCALE GENOMIC DNA]</scope>
    <source>
        <strain evidence="15 16">DSM 23061</strain>
    </source>
</reference>
<organism evidence="15 16">
    <name type="scientific">Undibacterium parvum</name>
    <dbReference type="NCBI Taxonomy" id="401471"/>
    <lineage>
        <taxon>Bacteria</taxon>
        <taxon>Pseudomonadati</taxon>
        <taxon>Pseudomonadota</taxon>
        <taxon>Betaproteobacteria</taxon>
        <taxon>Burkholderiales</taxon>
        <taxon>Oxalobacteraceae</taxon>
        <taxon>Undibacterium</taxon>
    </lineage>
</organism>
<evidence type="ECO:0000256" key="14">
    <source>
        <dbReference type="SAM" id="SignalP"/>
    </source>
</evidence>
<dbReference type="Pfam" id="PF03550">
    <property type="entry name" value="LolB"/>
    <property type="match status" value="1"/>
</dbReference>
<evidence type="ECO:0000256" key="3">
    <source>
        <dbReference type="ARBA" id="ARBA00011245"/>
    </source>
</evidence>
<evidence type="ECO:0000256" key="8">
    <source>
        <dbReference type="ARBA" id="ARBA00023136"/>
    </source>
</evidence>
<evidence type="ECO:0000256" key="9">
    <source>
        <dbReference type="ARBA" id="ARBA00023139"/>
    </source>
</evidence>
<dbReference type="OrthoDB" id="9797618at2"/>
<comment type="similarity">
    <text evidence="2 13">Belongs to the LolB family.</text>
</comment>
<keyword evidence="16" id="KW-1185">Reference proteome</keyword>
<keyword evidence="11 13" id="KW-0998">Cell outer membrane</keyword>
<feature type="signal peptide" evidence="14">
    <location>
        <begin position="1"/>
        <end position="32"/>
    </location>
</feature>
<sequence>MNIAQLRHKSRYSRYLSFSLSISLGLLLSACATPPGMPRATESNQAAQPQTRHYREQINLSGRIHVQYQHNDKAQSLPGSFEWSQDHEKLHINLLNPLGQTIASIEQDAHGARLQQANQDMRSAANLDQLLDEALGWPLPVAGLKDWLQGYSRNARQTPSALPTEDNLMLTADGWQLRYVTWIQEAGEIRPKRLDLQRYTPQAGAVSLKIIIDQWNTP</sequence>
<keyword evidence="9 13" id="KW-0564">Palmitate</keyword>
<keyword evidence="6 13" id="KW-0732">Signal</keyword>
<evidence type="ECO:0000256" key="12">
    <source>
        <dbReference type="ARBA" id="ARBA00023288"/>
    </source>
</evidence>
<dbReference type="PROSITE" id="PS51257">
    <property type="entry name" value="PROKAR_LIPOPROTEIN"/>
    <property type="match status" value="1"/>
</dbReference>
<dbReference type="Gene3D" id="2.50.20.10">
    <property type="entry name" value="Lipoprotein localisation LolA/LolB/LppX"/>
    <property type="match status" value="1"/>
</dbReference>
<dbReference type="AlphaFoldDB" id="A0A3S9HH20"/>